<dbReference type="Proteomes" id="UP001497444">
    <property type="component" value="Chromosome 5"/>
</dbReference>
<accession>A0ABP0X3L9</accession>
<evidence type="ECO:0000256" key="1">
    <source>
        <dbReference type="SAM" id="MobiDB-lite"/>
    </source>
</evidence>
<sequence length="1221" mass="130804">MYLELLRGCKSEESSSVHFINAGEKNILLNRELIGVVRKNSVEADQACGSDPVEARQSQHLLDDMQTLILLDQDSSDHHGNQAHDVVDKNASRSSLIAAAPERPLLSAVSWSHLPSGRTKNASSAVVVSQLISIGGSGATAVTDPPRLNIDHSSFDSDESASEMQGNFEITIQRTNLGTAQEMIKVDHLISAAGAASHHQQLQELIPCADRQQICGDSDLTSEHHMTDPESSKSSTEEAPEEYEVVDHLQQRHAAHLTTSMSSGLNAAAAATTTTTMMQQPQEPAEDDDDPSLLLPSAQILMRIQPLATALAPADQTNLNFIEQSFFPSTPFLHRDDQNTDRDVEIGYTRPQNQRLPLLAEATSKAPGLTHVNSEPACTSGTVNSEATAEQQTRDIHEYRRQQQQQHKLLLHDESTDDDDNNNSSSNKLMSRSACNRLHEYSSPAAGSLDHGNHEHSWTLAPAATAGSKRRLPETGFNSGEPPHEWLQLSLRSSISAEAATAAAGATAAKTGYRTQIQSCSSDQAMKASVALTAAAVVTDQPSLDLSFGTRPVVSAAAAPVPVLNNTSCTSEGKNVNHSVSARASHYDQGLEAAAGSLLERLEICRGPAVARDHARVPSPSTDPNPSGSYKRLQTLGQTSRQISTSSSLSSTLMLMTTAAAVDPSCSGRPLMRGVGAAGGLDDYVQLMSSSSRRSLTTTTTTTTPPHIYTRSRDPGSSTSCLQQQQPDQTSSLRLPFAEREFIGVPAAAACNNSLQSNPVSTSCPAWACTQAPAAAAPPPPRDFASCFHNKLNPNVEPHHQLQLSSAQFLEGLMPNTGTFPNSAGIFPNSSRIFANSTGIFPHTGFSSSQCSPLFERTSSVGNKFCKEIQFGVLQDHGSCPDLPRHVITAGGPKNYERPGAPPHQLPPPCPARGLGQSAMVHMPSSGGFPGAARLGLGWPSSSSNEISLSTNTTSENLGLVAVEAAAAAEGNAIEKGSSSPDSLQKLLKSVAGPSVTICQPPTTLLQDVNHQFSFVKRGVLNPPSLRLSNNVEGINQPSLSWMPMTTPWGASPSWDPSLGFSGQAQANVFNGESVQMHFGSPSLSRPHPGLWFSLQAALNQTRTPILEQIPRAFLHIKDEHMTVLVVKKYLTGKLRLESHSQVEIKCNGQQLEPSHTLQHVRDTIWQAQNNNHNNNAVAVGESSLTNTSCKLRSEDVVMVLTYSRQHTDHSPTKNLLHSLT</sequence>
<feature type="region of interest" description="Disordered" evidence="1">
    <location>
        <begin position="462"/>
        <end position="481"/>
    </location>
</feature>
<feature type="compositionally biased region" description="Polar residues" evidence="1">
    <location>
        <begin position="619"/>
        <end position="628"/>
    </location>
</feature>
<feature type="compositionally biased region" description="Basic and acidic residues" evidence="1">
    <location>
        <begin position="392"/>
        <end position="401"/>
    </location>
</feature>
<evidence type="ECO:0000313" key="3">
    <source>
        <dbReference type="Proteomes" id="UP001497444"/>
    </source>
</evidence>
<dbReference type="PANTHER" id="PTHR47290:SF4">
    <property type="entry name" value="RING FINGER PROTEIN"/>
    <property type="match status" value="1"/>
</dbReference>
<name>A0ABP0X3L9_9BRYO</name>
<dbReference type="PANTHER" id="PTHR47290">
    <property type="entry name" value="RING FINGER PROTEIN"/>
    <property type="match status" value="1"/>
</dbReference>
<feature type="compositionally biased region" description="Polar residues" evidence="1">
    <location>
        <begin position="371"/>
        <end position="391"/>
    </location>
</feature>
<feature type="compositionally biased region" description="Low complexity" evidence="1">
    <location>
        <begin position="692"/>
        <end position="704"/>
    </location>
</feature>
<proteinExistence type="predicted"/>
<keyword evidence="3" id="KW-1185">Reference proteome</keyword>
<evidence type="ECO:0000313" key="2">
    <source>
        <dbReference type="EMBL" id="CAK9272910.1"/>
    </source>
</evidence>
<feature type="region of interest" description="Disordered" evidence="1">
    <location>
        <begin position="692"/>
        <end position="731"/>
    </location>
</feature>
<feature type="region of interest" description="Disordered" evidence="1">
    <location>
        <begin position="365"/>
        <end position="406"/>
    </location>
</feature>
<dbReference type="InterPro" id="IPR044171">
    <property type="entry name" value="LAX2-like"/>
</dbReference>
<dbReference type="EMBL" id="OZ020100">
    <property type="protein sequence ID" value="CAK9272910.1"/>
    <property type="molecule type" value="Genomic_DNA"/>
</dbReference>
<organism evidence="2 3">
    <name type="scientific">Sphagnum jensenii</name>
    <dbReference type="NCBI Taxonomy" id="128206"/>
    <lineage>
        <taxon>Eukaryota</taxon>
        <taxon>Viridiplantae</taxon>
        <taxon>Streptophyta</taxon>
        <taxon>Embryophyta</taxon>
        <taxon>Bryophyta</taxon>
        <taxon>Sphagnophytina</taxon>
        <taxon>Sphagnopsida</taxon>
        <taxon>Sphagnales</taxon>
        <taxon>Sphagnaceae</taxon>
        <taxon>Sphagnum</taxon>
    </lineage>
</organism>
<feature type="region of interest" description="Disordered" evidence="1">
    <location>
        <begin position="219"/>
        <end position="245"/>
    </location>
</feature>
<dbReference type="Gene3D" id="3.10.20.90">
    <property type="entry name" value="Phosphatidylinositol 3-kinase Catalytic Subunit, Chain A, domain 1"/>
    <property type="match status" value="1"/>
</dbReference>
<feature type="region of interest" description="Disordered" evidence="1">
    <location>
        <begin position="612"/>
        <end position="646"/>
    </location>
</feature>
<feature type="compositionally biased region" description="Basic and acidic residues" evidence="1">
    <location>
        <begin position="221"/>
        <end position="231"/>
    </location>
</feature>
<feature type="compositionally biased region" description="Polar residues" evidence="1">
    <location>
        <begin position="715"/>
        <end position="731"/>
    </location>
</feature>
<reference evidence="2" key="1">
    <citation type="submission" date="2024-02" db="EMBL/GenBank/DDBJ databases">
        <authorList>
            <consortium name="ELIXIR-Norway"/>
            <consortium name="Elixir Norway"/>
        </authorList>
    </citation>
    <scope>NUCLEOTIDE SEQUENCE</scope>
</reference>
<protein>
    <submittedName>
        <fullName evidence="2">Uncharacterized protein</fullName>
    </submittedName>
</protein>
<gene>
    <name evidence="2" type="ORF">CSSPJE1EN1_LOCUS18388</name>
</gene>